<protein>
    <submittedName>
        <fullName evidence="1">Uncharacterized protein</fullName>
    </submittedName>
</protein>
<dbReference type="AlphaFoldDB" id="A0A7S3FYA6"/>
<accession>A0A7S3FYA6</accession>
<gene>
    <name evidence="1" type="ORF">SRAS04492_LOCUS5315</name>
</gene>
<organism evidence="1">
    <name type="scientific">Strombidium rassoulzadegani</name>
    <dbReference type="NCBI Taxonomy" id="1082188"/>
    <lineage>
        <taxon>Eukaryota</taxon>
        <taxon>Sar</taxon>
        <taxon>Alveolata</taxon>
        <taxon>Ciliophora</taxon>
        <taxon>Intramacronucleata</taxon>
        <taxon>Spirotrichea</taxon>
        <taxon>Oligotrichia</taxon>
        <taxon>Strombidiidae</taxon>
        <taxon>Strombidium</taxon>
    </lineage>
</organism>
<reference evidence="1" key="1">
    <citation type="submission" date="2021-01" db="EMBL/GenBank/DDBJ databases">
        <authorList>
            <person name="Corre E."/>
            <person name="Pelletier E."/>
            <person name="Niang G."/>
            <person name="Scheremetjew M."/>
            <person name="Finn R."/>
            <person name="Kale V."/>
            <person name="Holt S."/>
            <person name="Cochrane G."/>
            <person name="Meng A."/>
            <person name="Brown T."/>
            <person name="Cohen L."/>
        </authorList>
    </citation>
    <scope>NUCLEOTIDE SEQUENCE</scope>
    <source>
        <strain evidence="1">Ras09</strain>
    </source>
</reference>
<evidence type="ECO:0000313" key="1">
    <source>
        <dbReference type="EMBL" id="CAE0233514.1"/>
    </source>
</evidence>
<name>A0A7S3FYA6_9SPIT</name>
<sequence length="117" mass="13838">MEKLLMRNIYNARFVIGSLAAFSLLSWQLVHKQKLMIDVYGVDGNGGRMLKIITDLSDEEMARLKYARRFSWHWKGSRRYTDTIDPISDQELADRGIEVKQEPFVEYMKRPPHDKYL</sequence>
<proteinExistence type="predicted"/>
<dbReference type="EMBL" id="HBIA01010370">
    <property type="protein sequence ID" value="CAE0233514.1"/>
    <property type="molecule type" value="Transcribed_RNA"/>
</dbReference>